<protein>
    <submittedName>
        <fullName evidence="4">Peptidase M23</fullName>
    </submittedName>
</protein>
<feature type="region of interest" description="Disordered" evidence="2">
    <location>
        <begin position="199"/>
        <end position="225"/>
    </location>
</feature>
<gene>
    <name evidence="4" type="ORF">QF205_14675</name>
</gene>
<evidence type="ECO:0000313" key="5">
    <source>
        <dbReference type="Proteomes" id="UP001160550"/>
    </source>
</evidence>
<feature type="non-terminal residue" evidence="4">
    <location>
        <position position="225"/>
    </location>
</feature>
<accession>A0ABT6MW84</accession>
<evidence type="ECO:0000256" key="2">
    <source>
        <dbReference type="SAM" id="MobiDB-lite"/>
    </source>
</evidence>
<dbReference type="Proteomes" id="UP001160550">
    <property type="component" value="Unassembled WGS sequence"/>
</dbReference>
<evidence type="ECO:0000313" key="4">
    <source>
        <dbReference type="EMBL" id="MDH7454303.1"/>
    </source>
</evidence>
<comment type="caution">
    <text evidence="4">The sequence shown here is derived from an EMBL/GenBank/DDBJ whole genome shotgun (WGS) entry which is preliminary data.</text>
</comment>
<dbReference type="EMBL" id="JARYGX010000027">
    <property type="protein sequence ID" value="MDH7454303.1"/>
    <property type="molecule type" value="Genomic_DNA"/>
</dbReference>
<sequence length="225" mass="25408">MILPARARLAWAALALLAAGLAPSPEAVAQRDSRDAERRLERVRKELDEVARERRRLEGERGEAATRLRSADERLARSARTLRETEAELERQQAALAELAGRRDALQARVDAQRGELHALLRSAYATGSAAPLKLLLAQDQVAEAGRALTYHRYLQRQRAERIDALGKELSELDALERGIAERQAALEQTRARQREQLQALEGDRRTHAQAVSQLDRRYRDRSSR</sequence>
<feature type="signal peptide" evidence="3">
    <location>
        <begin position="1"/>
        <end position="29"/>
    </location>
</feature>
<feature type="coiled-coil region" evidence="1">
    <location>
        <begin position="26"/>
        <end position="116"/>
    </location>
</feature>
<keyword evidence="1" id="KW-0175">Coiled coil</keyword>
<dbReference type="Gene3D" id="6.10.250.3150">
    <property type="match status" value="1"/>
</dbReference>
<proteinExistence type="predicted"/>
<feature type="compositionally biased region" description="Basic and acidic residues" evidence="2">
    <location>
        <begin position="215"/>
        <end position="225"/>
    </location>
</feature>
<evidence type="ECO:0000256" key="3">
    <source>
        <dbReference type="SAM" id="SignalP"/>
    </source>
</evidence>
<keyword evidence="5" id="KW-1185">Reference proteome</keyword>
<reference evidence="4" key="2">
    <citation type="submission" date="2023-04" db="EMBL/GenBank/DDBJ databases">
        <authorList>
            <person name="Sun J.-Q."/>
        </authorList>
    </citation>
    <scope>NUCLEOTIDE SEQUENCE</scope>
    <source>
        <strain evidence="4">CC-YY355</strain>
    </source>
</reference>
<reference evidence="4" key="1">
    <citation type="journal article" date="2007" name="Int. J. Syst. Evol. Microbiol.">
        <title>Luteimonas composti sp. nov., a moderately thermophilic bacterium isolated from food waste.</title>
        <authorList>
            <person name="Young C.C."/>
            <person name="Kampfer P."/>
            <person name="Chen W.M."/>
            <person name="Yen W.S."/>
            <person name="Arun A.B."/>
            <person name="Lai W.A."/>
            <person name="Shen F.T."/>
            <person name="Rekha P.D."/>
            <person name="Lin K.Y."/>
            <person name="Chou J.H."/>
        </authorList>
    </citation>
    <scope>NUCLEOTIDE SEQUENCE</scope>
    <source>
        <strain evidence="4">CC-YY355</strain>
    </source>
</reference>
<dbReference type="RefSeq" id="WP_425603630.1">
    <property type="nucleotide sequence ID" value="NZ_JARYGX010000027.1"/>
</dbReference>
<evidence type="ECO:0000256" key="1">
    <source>
        <dbReference type="SAM" id="Coils"/>
    </source>
</evidence>
<name>A0ABT6MW84_9GAMM</name>
<keyword evidence="3" id="KW-0732">Signal</keyword>
<organism evidence="4 5">
    <name type="scientific">Luteimonas composti</name>
    <dbReference type="NCBI Taxonomy" id="398257"/>
    <lineage>
        <taxon>Bacteria</taxon>
        <taxon>Pseudomonadati</taxon>
        <taxon>Pseudomonadota</taxon>
        <taxon>Gammaproteobacteria</taxon>
        <taxon>Lysobacterales</taxon>
        <taxon>Lysobacteraceae</taxon>
        <taxon>Luteimonas</taxon>
    </lineage>
</organism>
<feature type="chain" id="PRO_5046587222" evidence="3">
    <location>
        <begin position="30"/>
        <end position="225"/>
    </location>
</feature>